<dbReference type="NCBIfam" id="TIGR00254">
    <property type="entry name" value="GGDEF"/>
    <property type="match status" value="1"/>
</dbReference>
<dbReference type="SMART" id="SM00448">
    <property type="entry name" value="REC"/>
    <property type="match status" value="1"/>
</dbReference>
<proteinExistence type="predicted"/>
<keyword evidence="1" id="KW-0597">Phosphoprotein</keyword>
<dbReference type="CDD" id="cd01949">
    <property type="entry name" value="GGDEF"/>
    <property type="match status" value="1"/>
</dbReference>
<dbReference type="RefSeq" id="WP_211010686.1">
    <property type="nucleotide sequence ID" value="NZ_JASJUT010000003.1"/>
</dbReference>
<feature type="domain" description="EAL" evidence="3">
    <location>
        <begin position="312"/>
        <end position="566"/>
    </location>
</feature>
<feature type="modified residue" description="4-aspartylphosphate" evidence="1">
    <location>
        <position position="53"/>
    </location>
</feature>
<dbReference type="PROSITE" id="PS50110">
    <property type="entry name" value="RESPONSE_REGULATORY"/>
    <property type="match status" value="1"/>
</dbReference>
<evidence type="ECO:0000259" key="4">
    <source>
        <dbReference type="PROSITE" id="PS50887"/>
    </source>
</evidence>
<dbReference type="InterPro" id="IPR052155">
    <property type="entry name" value="Biofilm_reg_signaling"/>
</dbReference>
<dbReference type="InterPro" id="IPR001789">
    <property type="entry name" value="Sig_transdc_resp-reg_receiver"/>
</dbReference>
<evidence type="ECO:0000259" key="3">
    <source>
        <dbReference type="PROSITE" id="PS50883"/>
    </source>
</evidence>
<keyword evidence="6" id="KW-1185">Reference proteome</keyword>
<dbReference type="InterPro" id="IPR011006">
    <property type="entry name" value="CheY-like_superfamily"/>
</dbReference>
<dbReference type="Pfam" id="PF00990">
    <property type="entry name" value="GGDEF"/>
    <property type="match status" value="1"/>
</dbReference>
<name>A0ABT7EKJ1_9GAMM</name>
<feature type="domain" description="GGDEF" evidence="4">
    <location>
        <begin position="171"/>
        <end position="303"/>
    </location>
</feature>
<dbReference type="PROSITE" id="PS50883">
    <property type="entry name" value="EAL"/>
    <property type="match status" value="1"/>
</dbReference>
<dbReference type="Gene3D" id="3.30.70.270">
    <property type="match status" value="1"/>
</dbReference>
<dbReference type="Pfam" id="PF00563">
    <property type="entry name" value="EAL"/>
    <property type="match status" value="1"/>
</dbReference>
<sequence>MNILLVDDEKIDRELVKEALICSGKKFNIKEAISAEDGLTAIAQDEFDIVLLDYQMPKQNGLQLLMTLKSKNICEDCAIIMITNNRDEELLVNCINAGAQDLLLKDEVTSTQLIRCIKQSQRRIDLQNKLTHSYQQVKQLAERDTLTGLFNRRYFENALTSLLVNMRSLDGYVVVMLLDIDGFKLINDSLGHSAGDVVLKEFANRVKSSFRESPLFARLGGDEFAFVFSGVRDSNAALAISERLLSSFDEPFHYDKHQIYSTASIGITLCASKTTAEDMLKQADIAMYKAKKQKENKACFFDESLEREFYRLFQIENELRTVIKNHNFDVFFQPIFNTTGANIIAIEALVRLPLGDSKASPAEFIIASEKLRLIETFGRMIIQKSLAKYAQLVDETNSNNIALSINLSPLQIHDLNLNAFIIEQAKENHVNLNNVIVEVTETALLENNTATLETLKLIKSSGCKIALDDFGTGFSSISHLLNYPIDIVKLDKSLIERTVDDKKAQAMLDGLTSMLHGISIETVAEGVECKAHVDVCQRAGVSRLQGYFFGKPMPVDTLIECILDNSTED</sequence>
<dbReference type="Proteomes" id="UP001231915">
    <property type="component" value="Unassembled WGS sequence"/>
</dbReference>
<dbReference type="PROSITE" id="PS50887">
    <property type="entry name" value="GGDEF"/>
    <property type="match status" value="1"/>
</dbReference>
<comment type="caution">
    <text evidence="5">The sequence shown here is derived from an EMBL/GenBank/DDBJ whole genome shotgun (WGS) entry which is preliminary data.</text>
</comment>
<dbReference type="CDD" id="cd00156">
    <property type="entry name" value="REC"/>
    <property type="match status" value="1"/>
</dbReference>
<feature type="domain" description="Response regulatory" evidence="2">
    <location>
        <begin position="2"/>
        <end position="120"/>
    </location>
</feature>
<dbReference type="PANTHER" id="PTHR44757">
    <property type="entry name" value="DIGUANYLATE CYCLASE DGCP"/>
    <property type="match status" value="1"/>
</dbReference>
<dbReference type="InterPro" id="IPR035919">
    <property type="entry name" value="EAL_sf"/>
</dbReference>
<dbReference type="Gene3D" id="3.20.20.450">
    <property type="entry name" value="EAL domain"/>
    <property type="match status" value="1"/>
</dbReference>
<reference evidence="5 6" key="1">
    <citation type="submission" date="2023-05" db="EMBL/GenBank/DDBJ databases">
        <title>Pseudoalteromonas ardens sp. nov., Pseudoalteromonas obscura sp. nov., and Pseudoalteromonas umbrosa sp. nov., isolated from the coral Montipora capitata.</title>
        <authorList>
            <person name="Thomas E.M."/>
            <person name="Smith E.M."/>
            <person name="Papke E."/>
            <person name="Shlafstein M.D."/>
            <person name="Oline D.K."/>
            <person name="Videau P."/>
            <person name="Saw J.H."/>
            <person name="Strangman W.K."/>
            <person name="Ushijima B."/>
        </authorList>
    </citation>
    <scope>NUCLEOTIDE SEQUENCE [LARGE SCALE GENOMIC DNA]</scope>
    <source>
        <strain evidence="5 6">P94</strain>
    </source>
</reference>
<dbReference type="SMART" id="SM00267">
    <property type="entry name" value="GGDEF"/>
    <property type="match status" value="1"/>
</dbReference>
<gene>
    <name evidence="5" type="ORF">QNM18_10810</name>
</gene>
<evidence type="ECO:0000313" key="6">
    <source>
        <dbReference type="Proteomes" id="UP001231915"/>
    </source>
</evidence>
<evidence type="ECO:0000259" key="2">
    <source>
        <dbReference type="PROSITE" id="PS50110"/>
    </source>
</evidence>
<dbReference type="EMBL" id="JASJUT010000003">
    <property type="protein sequence ID" value="MDK2595536.1"/>
    <property type="molecule type" value="Genomic_DNA"/>
</dbReference>
<evidence type="ECO:0000256" key="1">
    <source>
        <dbReference type="PROSITE-ProRule" id="PRU00169"/>
    </source>
</evidence>
<dbReference type="SMART" id="SM00052">
    <property type="entry name" value="EAL"/>
    <property type="match status" value="1"/>
</dbReference>
<evidence type="ECO:0000313" key="5">
    <source>
        <dbReference type="EMBL" id="MDK2595536.1"/>
    </source>
</evidence>
<dbReference type="SUPFAM" id="SSF141868">
    <property type="entry name" value="EAL domain-like"/>
    <property type="match status" value="1"/>
</dbReference>
<dbReference type="SUPFAM" id="SSF52172">
    <property type="entry name" value="CheY-like"/>
    <property type="match status" value="1"/>
</dbReference>
<dbReference type="InterPro" id="IPR029787">
    <property type="entry name" value="Nucleotide_cyclase"/>
</dbReference>
<dbReference type="CDD" id="cd01948">
    <property type="entry name" value="EAL"/>
    <property type="match status" value="1"/>
</dbReference>
<accession>A0ABT7EKJ1</accession>
<dbReference type="PANTHER" id="PTHR44757:SF2">
    <property type="entry name" value="BIOFILM ARCHITECTURE MAINTENANCE PROTEIN MBAA"/>
    <property type="match status" value="1"/>
</dbReference>
<dbReference type="InterPro" id="IPR000160">
    <property type="entry name" value="GGDEF_dom"/>
</dbReference>
<dbReference type="SUPFAM" id="SSF55073">
    <property type="entry name" value="Nucleotide cyclase"/>
    <property type="match status" value="1"/>
</dbReference>
<dbReference type="Gene3D" id="3.40.50.2300">
    <property type="match status" value="1"/>
</dbReference>
<protein>
    <submittedName>
        <fullName evidence="5">EAL domain-containing protein</fullName>
    </submittedName>
</protein>
<dbReference type="InterPro" id="IPR001633">
    <property type="entry name" value="EAL_dom"/>
</dbReference>
<organism evidence="5 6">
    <name type="scientific">Pseudoalteromonas obscura</name>
    <dbReference type="NCBI Taxonomy" id="3048491"/>
    <lineage>
        <taxon>Bacteria</taxon>
        <taxon>Pseudomonadati</taxon>
        <taxon>Pseudomonadota</taxon>
        <taxon>Gammaproteobacteria</taxon>
        <taxon>Alteromonadales</taxon>
        <taxon>Pseudoalteromonadaceae</taxon>
        <taxon>Pseudoalteromonas</taxon>
    </lineage>
</organism>
<dbReference type="InterPro" id="IPR043128">
    <property type="entry name" value="Rev_trsase/Diguanyl_cyclase"/>
</dbReference>
<dbReference type="Pfam" id="PF00072">
    <property type="entry name" value="Response_reg"/>
    <property type="match status" value="1"/>
</dbReference>